<evidence type="ECO:0000256" key="1">
    <source>
        <dbReference type="SAM" id="MobiDB-lite"/>
    </source>
</evidence>
<keyword evidence="2" id="KW-1133">Transmembrane helix</keyword>
<dbReference type="HOGENOM" id="CLU_1456817_0_0_1"/>
<keyword evidence="2" id="KW-0472">Membrane</keyword>
<dbReference type="InParanoid" id="D8R1K5"/>
<evidence type="ECO:0000256" key="2">
    <source>
        <dbReference type="SAM" id="Phobius"/>
    </source>
</evidence>
<organism evidence="4">
    <name type="scientific">Selaginella moellendorffii</name>
    <name type="common">Spikemoss</name>
    <dbReference type="NCBI Taxonomy" id="88036"/>
    <lineage>
        <taxon>Eukaryota</taxon>
        <taxon>Viridiplantae</taxon>
        <taxon>Streptophyta</taxon>
        <taxon>Embryophyta</taxon>
        <taxon>Tracheophyta</taxon>
        <taxon>Lycopodiopsida</taxon>
        <taxon>Selaginellales</taxon>
        <taxon>Selaginellaceae</taxon>
        <taxon>Selaginella</taxon>
    </lineage>
</organism>
<evidence type="ECO:0000313" key="3">
    <source>
        <dbReference type="EMBL" id="EFJ33574.1"/>
    </source>
</evidence>
<evidence type="ECO:0000313" key="4">
    <source>
        <dbReference type="Proteomes" id="UP000001514"/>
    </source>
</evidence>
<keyword evidence="2" id="KW-0812">Transmembrane</keyword>
<keyword evidence="4" id="KW-1185">Reference proteome</keyword>
<dbReference type="EMBL" id="GL377570">
    <property type="protein sequence ID" value="EFJ33574.1"/>
    <property type="molecule type" value="Genomic_DNA"/>
</dbReference>
<dbReference type="Gramene" id="EFJ33574">
    <property type="protein sequence ID" value="EFJ33574"/>
    <property type="gene ID" value="SELMODRAFT_406193"/>
</dbReference>
<feature type="region of interest" description="Disordered" evidence="1">
    <location>
        <begin position="165"/>
        <end position="186"/>
    </location>
</feature>
<accession>D8R1K5</accession>
<protein>
    <submittedName>
        <fullName evidence="3">Uncharacterized protein</fullName>
    </submittedName>
</protein>
<name>D8R1K5_SELML</name>
<proteinExistence type="predicted"/>
<sequence length="186" mass="20618">MASEFHWNFTTLGLLEVCVQTALEGILAILLGWRRYQKAGNHDASPSSPSRRKASLEVVVTMAENFTRLLFLLASRCDYSVLPAITTPYVELNCRGHRRKVMQSIGFLGNLATSIRLLCSHSGLCSNHQDIGPCYVRVLPNMAGVLPGVLLQQLVLEQHIQQAVDQPDKSSMSQARPARQPHPSKQ</sequence>
<dbReference type="Proteomes" id="UP000001514">
    <property type="component" value="Unassembled WGS sequence"/>
</dbReference>
<dbReference type="AlphaFoldDB" id="D8R1K5"/>
<reference evidence="3 4" key="1">
    <citation type="journal article" date="2011" name="Science">
        <title>The Selaginella genome identifies genetic changes associated with the evolution of vascular plants.</title>
        <authorList>
            <person name="Banks J.A."/>
            <person name="Nishiyama T."/>
            <person name="Hasebe M."/>
            <person name="Bowman J.L."/>
            <person name="Gribskov M."/>
            <person name="dePamphilis C."/>
            <person name="Albert V.A."/>
            <person name="Aono N."/>
            <person name="Aoyama T."/>
            <person name="Ambrose B.A."/>
            <person name="Ashton N.W."/>
            <person name="Axtell M.J."/>
            <person name="Barker E."/>
            <person name="Barker M.S."/>
            <person name="Bennetzen J.L."/>
            <person name="Bonawitz N.D."/>
            <person name="Chapple C."/>
            <person name="Cheng C."/>
            <person name="Correa L.G."/>
            <person name="Dacre M."/>
            <person name="DeBarry J."/>
            <person name="Dreyer I."/>
            <person name="Elias M."/>
            <person name="Engstrom E.M."/>
            <person name="Estelle M."/>
            <person name="Feng L."/>
            <person name="Finet C."/>
            <person name="Floyd S.K."/>
            <person name="Frommer W.B."/>
            <person name="Fujita T."/>
            <person name="Gramzow L."/>
            <person name="Gutensohn M."/>
            <person name="Harholt J."/>
            <person name="Hattori M."/>
            <person name="Heyl A."/>
            <person name="Hirai T."/>
            <person name="Hiwatashi Y."/>
            <person name="Ishikawa M."/>
            <person name="Iwata M."/>
            <person name="Karol K.G."/>
            <person name="Koehler B."/>
            <person name="Kolukisaoglu U."/>
            <person name="Kubo M."/>
            <person name="Kurata T."/>
            <person name="Lalonde S."/>
            <person name="Li K."/>
            <person name="Li Y."/>
            <person name="Litt A."/>
            <person name="Lyons E."/>
            <person name="Manning G."/>
            <person name="Maruyama T."/>
            <person name="Michael T.P."/>
            <person name="Mikami K."/>
            <person name="Miyazaki S."/>
            <person name="Morinaga S."/>
            <person name="Murata T."/>
            <person name="Mueller-Roeber B."/>
            <person name="Nelson D.R."/>
            <person name="Obara M."/>
            <person name="Oguri Y."/>
            <person name="Olmstead R.G."/>
            <person name="Onodera N."/>
            <person name="Petersen B.L."/>
            <person name="Pils B."/>
            <person name="Prigge M."/>
            <person name="Rensing S.A."/>
            <person name="Riano-Pachon D.M."/>
            <person name="Roberts A.W."/>
            <person name="Sato Y."/>
            <person name="Scheller H.V."/>
            <person name="Schulz B."/>
            <person name="Schulz C."/>
            <person name="Shakirov E.V."/>
            <person name="Shibagaki N."/>
            <person name="Shinohara N."/>
            <person name="Shippen D.E."/>
            <person name="Soerensen I."/>
            <person name="Sotooka R."/>
            <person name="Sugimoto N."/>
            <person name="Sugita M."/>
            <person name="Sumikawa N."/>
            <person name="Tanurdzic M."/>
            <person name="Theissen G."/>
            <person name="Ulvskov P."/>
            <person name="Wakazuki S."/>
            <person name="Weng J.K."/>
            <person name="Willats W.W."/>
            <person name="Wipf D."/>
            <person name="Wolf P.G."/>
            <person name="Yang L."/>
            <person name="Zimmer A.D."/>
            <person name="Zhu Q."/>
            <person name="Mitros T."/>
            <person name="Hellsten U."/>
            <person name="Loque D."/>
            <person name="Otillar R."/>
            <person name="Salamov A."/>
            <person name="Schmutz J."/>
            <person name="Shapiro H."/>
            <person name="Lindquist E."/>
            <person name="Lucas S."/>
            <person name="Rokhsar D."/>
            <person name="Grigoriev I.V."/>
        </authorList>
    </citation>
    <scope>NUCLEOTIDE SEQUENCE [LARGE SCALE GENOMIC DNA]</scope>
</reference>
<dbReference type="KEGG" id="smo:SELMODRAFT_406193"/>
<feature type="transmembrane region" description="Helical" evidence="2">
    <location>
        <begin position="12"/>
        <end position="33"/>
    </location>
</feature>
<gene>
    <name evidence="3" type="ORF">SELMODRAFT_406193</name>
</gene>